<dbReference type="PANTHER" id="PTHR31891">
    <property type="entry name" value="FORMAMIDASE C869.04-RELATED"/>
    <property type="match status" value="1"/>
</dbReference>
<reference evidence="1" key="1">
    <citation type="submission" date="2024-05" db="EMBL/GenBank/DDBJ databases">
        <title>Draft genome assemblies of 36 bacteria isolated from hibernating arctic ground squirrels.</title>
        <authorList>
            <person name="McKee H."/>
            <person name="Mullen L."/>
            <person name="Drown D.M."/>
            <person name="Duddleston K.N."/>
        </authorList>
    </citation>
    <scope>NUCLEOTIDE SEQUENCE</scope>
    <source>
        <strain evidence="1">AN1007</strain>
    </source>
</reference>
<evidence type="ECO:0000313" key="1">
    <source>
        <dbReference type="EMBL" id="XCP97772.1"/>
    </source>
</evidence>
<dbReference type="AlphaFoldDB" id="A0AAU8NIV8"/>
<protein>
    <submittedName>
        <fullName evidence="1">Acetamidase/formamidase family protein</fullName>
    </submittedName>
</protein>
<dbReference type="SUPFAM" id="SSF141130">
    <property type="entry name" value="Acetamidase/Formamidase-like"/>
    <property type="match status" value="1"/>
</dbReference>
<sequence>MAVSTHIIELTQENLIGSFTNEVKPILNIRSGDSVRFQTLDAGWGMGVRYTERLRPFPRQGEKDGGHALIGPIHIEEAEQGKTLEIIFNEIVPGSYGFTSAGGYPNWQNQKLHLTQVEELSLDWVLDRQAMRGTCEVQGKSYTVSLNPFMGVIGMPPESGGIHTTWPPRYCGGNIDCKELVQGSKLYLPVPVDGGYLALGDGHARQGDGEVSCQAIECAMEVVDITVNVIDNMKLDNPRAHTPTGWITFGFHEDLNEATVQALDGMLNLMGELYGLQRVEAIALGSAVIDLRITQIVNGVKGVHAFLPHDAFI</sequence>
<dbReference type="RefSeq" id="WP_342555622.1">
    <property type="nucleotide sequence ID" value="NZ_CP159992.1"/>
</dbReference>
<dbReference type="Gene3D" id="2.60.120.580">
    <property type="entry name" value="Acetamidase/Formamidase-like domains"/>
    <property type="match status" value="1"/>
</dbReference>
<dbReference type="Gene3D" id="3.10.28.20">
    <property type="entry name" value="Acetamidase/Formamidase-like domains"/>
    <property type="match status" value="1"/>
</dbReference>
<name>A0AAU8NIV8_9BACL</name>
<gene>
    <name evidence="1" type="ORF">ABXS70_14205</name>
</gene>
<dbReference type="EMBL" id="CP159992">
    <property type="protein sequence ID" value="XCP97772.1"/>
    <property type="molecule type" value="Genomic_DNA"/>
</dbReference>
<proteinExistence type="predicted"/>
<dbReference type="InterPro" id="IPR004304">
    <property type="entry name" value="FmdA_AmdA"/>
</dbReference>
<dbReference type="PANTHER" id="PTHR31891:SF1">
    <property type="entry name" value="FORMAMIDASE C869.04-RELATED"/>
    <property type="match status" value="1"/>
</dbReference>
<accession>A0AAU8NIV8</accession>
<organism evidence="1">
    <name type="scientific">Paenibacillus sp. AN1007</name>
    <dbReference type="NCBI Taxonomy" id="3151385"/>
    <lineage>
        <taxon>Bacteria</taxon>
        <taxon>Bacillati</taxon>
        <taxon>Bacillota</taxon>
        <taxon>Bacilli</taxon>
        <taxon>Bacillales</taxon>
        <taxon>Paenibacillaceae</taxon>
        <taxon>Paenibacillus</taxon>
    </lineage>
</organism>
<dbReference type="Pfam" id="PF03069">
    <property type="entry name" value="FmdA_AmdA"/>
    <property type="match status" value="1"/>
</dbReference>
<dbReference type="GO" id="GO:0016811">
    <property type="term" value="F:hydrolase activity, acting on carbon-nitrogen (but not peptide) bonds, in linear amides"/>
    <property type="evidence" value="ECO:0007669"/>
    <property type="project" value="InterPro"/>
</dbReference>